<dbReference type="AlphaFoldDB" id="A0ABD6CVE5"/>
<organism evidence="2 3">
    <name type="scientific">Halobellus rarus</name>
    <dbReference type="NCBI Taxonomy" id="1126237"/>
    <lineage>
        <taxon>Archaea</taxon>
        <taxon>Methanobacteriati</taxon>
        <taxon>Methanobacteriota</taxon>
        <taxon>Stenosarchaea group</taxon>
        <taxon>Halobacteria</taxon>
        <taxon>Halobacteriales</taxon>
        <taxon>Haloferacaceae</taxon>
        <taxon>Halobellus</taxon>
    </lineage>
</organism>
<keyword evidence="1" id="KW-0812">Transmembrane</keyword>
<accession>A0ABD6CVE5</accession>
<protein>
    <submittedName>
        <fullName evidence="2">Uncharacterized protein</fullName>
    </submittedName>
</protein>
<keyword evidence="3" id="KW-1185">Reference proteome</keyword>
<reference evidence="2 3" key="1">
    <citation type="journal article" date="2019" name="Int. J. Syst. Evol. Microbiol.">
        <title>The Global Catalogue of Microorganisms (GCM) 10K type strain sequencing project: providing services to taxonomists for standard genome sequencing and annotation.</title>
        <authorList>
            <consortium name="The Broad Institute Genomics Platform"/>
            <consortium name="The Broad Institute Genome Sequencing Center for Infectious Disease"/>
            <person name="Wu L."/>
            <person name="Ma J."/>
        </authorList>
    </citation>
    <scope>NUCLEOTIDE SEQUENCE [LARGE SCALE GENOMIC DNA]</scope>
    <source>
        <strain evidence="2 3">CGMCC 1.12121</strain>
    </source>
</reference>
<feature type="transmembrane region" description="Helical" evidence="1">
    <location>
        <begin position="37"/>
        <end position="54"/>
    </location>
</feature>
<dbReference type="EMBL" id="JBHUDK010000028">
    <property type="protein sequence ID" value="MFD1601020.1"/>
    <property type="molecule type" value="Genomic_DNA"/>
</dbReference>
<evidence type="ECO:0000313" key="2">
    <source>
        <dbReference type="EMBL" id="MFD1601020.1"/>
    </source>
</evidence>
<comment type="caution">
    <text evidence="2">The sequence shown here is derived from an EMBL/GenBank/DDBJ whole genome shotgun (WGS) entry which is preliminary data.</text>
</comment>
<evidence type="ECO:0000256" key="1">
    <source>
        <dbReference type="SAM" id="Phobius"/>
    </source>
</evidence>
<dbReference type="Proteomes" id="UP001597085">
    <property type="component" value="Unassembled WGS sequence"/>
</dbReference>
<dbReference type="RefSeq" id="WP_390278786.1">
    <property type="nucleotide sequence ID" value="NZ_JBHUDK010000028.1"/>
</dbReference>
<keyword evidence="1" id="KW-1133">Transmembrane helix</keyword>
<gene>
    <name evidence="2" type="ORF">ACFSBX_18970</name>
</gene>
<evidence type="ECO:0000313" key="3">
    <source>
        <dbReference type="Proteomes" id="UP001597085"/>
    </source>
</evidence>
<proteinExistence type="predicted"/>
<keyword evidence="1" id="KW-0472">Membrane</keyword>
<name>A0ABD6CVE5_9EURY</name>
<feature type="transmembrane region" description="Helical" evidence="1">
    <location>
        <begin position="104"/>
        <end position="122"/>
    </location>
</feature>
<feature type="transmembrane region" description="Helical" evidence="1">
    <location>
        <begin position="80"/>
        <end position="98"/>
    </location>
</feature>
<sequence length="147" mass="17229">MAFPLGIEPILKKGKESFFLAPLTYSYIYFVNQEKRIFLILAITTLASALVMYVEKEIREDLKEDYFEVTPWLYPETANLAFWMISNFYIYYLFIFTLEWQSDATLAGLGLVNLAYGIGWAVDKVYAYKYSKYYSDITDDDNEDVTE</sequence>